<dbReference type="GeneID" id="103605573"/>
<protein>
    <submittedName>
        <fullName evidence="4">Apolipoprotein L2-like</fullName>
    </submittedName>
</protein>
<keyword evidence="3" id="KW-1185">Reference proteome</keyword>
<evidence type="ECO:0000313" key="3">
    <source>
        <dbReference type="Proteomes" id="UP000694923"/>
    </source>
</evidence>
<reference evidence="4" key="1">
    <citation type="submission" date="2025-08" db="UniProtKB">
        <authorList>
            <consortium name="RefSeq"/>
        </authorList>
    </citation>
    <scope>IDENTIFICATION</scope>
</reference>
<evidence type="ECO:0000313" key="4">
    <source>
        <dbReference type="RefSeq" id="XP_008588416.1"/>
    </source>
</evidence>
<organism evidence="3 4">
    <name type="scientific">Galeopterus variegatus</name>
    <name type="common">Malayan flying lemur</name>
    <name type="synonym">Cynocephalus variegatus</name>
    <dbReference type="NCBI Taxonomy" id="482537"/>
    <lineage>
        <taxon>Eukaryota</taxon>
        <taxon>Metazoa</taxon>
        <taxon>Chordata</taxon>
        <taxon>Craniata</taxon>
        <taxon>Vertebrata</taxon>
        <taxon>Euteleostomi</taxon>
        <taxon>Mammalia</taxon>
        <taxon>Eutheria</taxon>
        <taxon>Euarchontoglires</taxon>
        <taxon>Dermoptera</taxon>
        <taxon>Cynocephalidae</taxon>
        <taxon>Galeopterus</taxon>
    </lineage>
</organism>
<dbReference type="PANTHER" id="PTHR14096:SF27">
    <property type="entry name" value="APOLIPOPROTEIN L2"/>
    <property type="match status" value="1"/>
</dbReference>
<accession>A0ABM0S6C5</accession>
<sequence>MCSSQAEGTIQHQHPAEAPSKGQSQTKNDKDEIQVQTHLQTSGVVQDPSSSAHPFCDFKTAALAPESHRKKGERTRRLCLGLEVRAEGAGARVKQNLPAWTQTDSKSFIEQVIKYFKDYVRREALELLLTEGGVWESLLAEAGLSRDEANELYEALRKLMTVMATEDKAMLQKEEQDRKRFLNEFPQTKMELEELIGKLHALADKVDKVHRDCTISNVVATSTSIVSGILTILGLSLAPVTAGASLVLSATGMGLGTAAAVTGVSSNIVDYSSSLWAKAEADHLVSAGISGEELVMKVVGHAASEIKSVTEKCIPLIQRIGKHIRAIKKAKANPHLLAEAKSFMTAGTASVQCSGQVQEAFGGTALVMTKGARIAGAATAGVLLLADVISLVKESKHLHEGAKAESGKELRQRAQELEKKLEELTQIHKGLQLPPN</sequence>
<dbReference type="Pfam" id="PF05461">
    <property type="entry name" value="ApoL"/>
    <property type="match status" value="1"/>
</dbReference>
<gene>
    <name evidence="4" type="primary">LOC103605573</name>
</gene>
<feature type="compositionally biased region" description="Polar residues" evidence="2">
    <location>
        <begin position="1"/>
        <end position="12"/>
    </location>
</feature>
<dbReference type="Proteomes" id="UP000694923">
    <property type="component" value="Unplaced"/>
</dbReference>
<comment type="similarity">
    <text evidence="1">Belongs to the apolipoprotein L family.</text>
</comment>
<proteinExistence type="inferred from homology"/>
<evidence type="ECO:0000256" key="1">
    <source>
        <dbReference type="ARBA" id="ARBA00010090"/>
    </source>
</evidence>
<dbReference type="InterPro" id="IPR008405">
    <property type="entry name" value="ApoL"/>
</dbReference>
<evidence type="ECO:0000256" key="2">
    <source>
        <dbReference type="SAM" id="MobiDB-lite"/>
    </source>
</evidence>
<dbReference type="PANTHER" id="PTHR14096">
    <property type="entry name" value="APOLIPOPROTEIN L"/>
    <property type="match status" value="1"/>
</dbReference>
<dbReference type="RefSeq" id="XP_008588416.1">
    <property type="nucleotide sequence ID" value="XM_008590194.1"/>
</dbReference>
<feature type="region of interest" description="Disordered" evidence="2">
    <location>
        <begin position="1"/>
        <end position="35"/>
    </location>
</feature>
<name>A0ABM0S6C5_GALVR</name>